<dbReference type="EMBL" id="WBMS02000067">
    <property type="protein sequence ID" value="MWA07231.1"/>
    <property type="molecule type" value="Genomic_DNA"/>
</dbReference>
<dbReference type="Proteomes" id="UP000462055">
    <property type="component" value="Unassembled WGS sequence"/>
</dbReference>
<dbReference type="InterPro" id="IPR027417">
    <property type="entry name" value="P-loop_NTPase"/>
</dbReference>
<comment type="caution">
    <text evidence="1">The sequence shown here is derived from an EMBL/GenBank/DDBJ whole genome shotgun (WGS) entry which is preliminary data.</text>
</comment>
<gene>
    <name evidence="1" type="ORF">F8568_044260</name>
</gene>
<reference evidence="1" key="1">
    <citation type="submission" date="2019-12" db="EMBL/GenBank/DDBJ databases">
        <title>Actinomadura physcomitrii sp. nov., a novel actinomycete isolated from moss [Physcomitrium sphaericum (Ludw) Fuernr].</title>
        <authorList>
            <person name="Zhuang X."/>
        </authorList>
    </citation>
    <scope>NUCLEOTIDE SEQUENCE [LARGE SCALE GENOMIC DNA]</scope>
    <source>
        <strain evidence="1">LD22</strain>
    </source>
</reference>
<evidence type="ECO:0000313" key="1">
    <source>
        <dbReference type="EMBL" id="MWA07231.1"/>
    </source>
</evidence>
<proteinExistence type="predicted"/>
<protein>
    <submittedName>
        <fullName evidence="1">Uncharacterized protein</fullName>
    </submittedName>
</protein>
<dbReference type="RefSeq" id="WP_151600132.1">
    <property type="nucleotide sequence ID" value="NZ_WBMS02000067.1"/>
</dbReference>
<keyword evidence="2" id="KW-1185">Reference proteome</keyword>
<accession>A0A6I4MV92</accession>
<name>A0A6I4MV92_9ACTN</name>
<evidence type="ECO:0000313" key="2">
    <source>
        <dbReference type="Proteomes" id="UP000462055"/>
    </source>
</evidence>
<dbReference type="SUPFAM" id="SSF52540">
    <property type="entry name" value="P-loop containing nucleoside triphosphate hydrolases"/>
    <property type="match status" value="1"/>
</dbReference>
<sequence>MTPPETGKAVYLHVGAPTAGGAFLQRVLWENQRRLGAAGVRYPVTGPLEHFGAVMDLREMTWGGHRDPAWDGAWNRVAKRAREWHGDRVVLSQELLGGATEEQAKRAVESFGDADVHVVFVTRDLGTQLVLDWQEQIRHTHTIPFGQFVGDLIEHGIDAPEPFGEMFWGLHDPVRVLRTWEAAVPRERIHVVTLPAPGERPGLLWTRFCEVSGIEPDACETAGVPEGEPLSVLEAELLRRLNVRLAPALGGDYERIVGAHLTGGAFAAAAGPGGRAPMGLPPEHAAWAAQRTRQIVAALRVAGYRVHGDLDELTSARGPATALQPRDLPESEVAEAATNVIVHLLERLSQARERVGLAQLRADLTGVQEGLGRLLEVASAQPAPALRRAVRRAGMGR</sequence>
<dbReference type="AlphaFoldDB" id="A0A6I4MV92"/>
<organism evidence="1 2">
    <name type="scientific">Actinomadura physcomitrii</name>
    <dbReference type="NCBI Taxonomy" id="2650748"/>
    <lineage>
        <taxon>Bacteria</taxon>
        <taxon>Bacillati</taxon>
        <taxon>Actinomycetota</taxon>
        <taxon>Actinomycetes</taxon>
        <taxon>Streptosporangiales</taxon>
        <taxon>Thermomonosporaceae</taxon>
        <taxon>Actinomadura</taxon>
    </lineage>
</organism>